<keyword evidence="13" id="KW-1185">Reference proteome</keyword>
<gene>
    <name evidence="6" type="primary">era</name>
    <name evidence="12" type="ORF">BOV88_07460</name>
    <name evidence="11" type="ORF">JV46_28400</name>
</gene>
<dbReference type="InterPro" id="IPR005662">
    <property type="entry name" value="GTPase_Era-like"/>
</dbReference>
<evidence type="ECO:0000256" key="5">
    <source>
        <dbReference type="ARBA" id="ARBA00023134"/>
    </source>
</evidence>
<dbReference type="GO" id="GO:0005829">
    <property type="term" value="C:cytosol"/>
    <property type="evidence" value="ECO:0007669"/>
    <property type="project" value="TreeGrafter"/>
</dbReference>
<evidence type="ECO:0000313" key="14">
    <source>
        <dbReference type="Proteomes" id="UP000190962"/>
    </source>
</evidence>
<dbReference type="SUPFAM" id="SSF54814">
    <property type="entry name" value="Prokaryotic type KH domain (KH-domain type II)"/>
    <property type="match status" value="1"/>
</dbReference>
<evidence type="ECO:0000256" key="4">
    <source>
        <dbReference type="ARBA" id="ARBA00022884"/>
    </source>
</evidence>
<dbReference type="GO" id="GO:0005525">
    <property type="term" value="F:GTP binding"/>
    <property type="evidence" value="ECO:0007669"/>
    <property type="project" value="UniProtKB-UniRule"/>
</dbReference>
<dbReference type="PROSITE" id="PS50823">
    <property type="entry name" value="KH_TYPE_2"/>
    <property type="match status" value="1"/>
</dbReference>
<dbReference type="GeneID" id="86991721"/>
<comment type="caution">
    <text evidence="11">The sequence shown here is derived from an EMBL/GenBank/DDBJ whole genome shotgun (WGS) entry which is preliminary data.</text>
</comment>
<dbReference type="GO" id="GO:0003924">
    <property type="term" value="F:GTPase activity"/>
    <property type="evidence" value="ECO:0007669"/>
    <property type="project" value="UniProtKB-UniRule"/>
</dbReference>
<reference evidence="12 14" key="2">
    <citation type="submission" date="2016-11" db="EMBL/GenBank/DDBJ databases">
        <title>Mixed transmission modes and dynamic genome evolution in an obligate animal-bacterial symbiosis.</title>
        <authorList>
            <person name="Russell S.L."/>
            <person name="Corbett-Detig R.B."/>
            <person name="Cavanaugh C.M."/>
        </authorList>
    </citation>
    <scope>NUCLEOTIDE SEQUENCE [LARGE SCALE GENOMIC DNA]</scope>
    <source>
        <strain evidence="12">MA-KB16</strain>
    </source>
</reference>
<dbReference type="PRINTS" id="PR00326">
    <property type="entry name" value="GTP1OBG"/>
</dbReference>
<dbReference type="Proteomes" id="UP000190962">
    <property type="component" value="Unassembled WGS sequence"/>
</dbReference>
<dbReference type="InterPro" id="IPR015946">
    <property type="entry name" value="KH_dom-like_a/b"/>
</dbReference>
<dbReference type="NCBIfam" id="TIGR00231">
    <property type="entry name" value="small_GTP"/>
    <property type="match status" value="1"/>
</dbReference>
<dbReference type="RefSeq" id="WP_043118629.1">
    <property type="nucleotide sequence ID" value="NZ_JRAA01000003.1"/>
</dbReference>
<dbReference type="Proteomes" id="UP000030856">
    <property type="component" value="Unassembled WGS sequence"/>
</dbReference>
<dbReference type="Gene3D" id="3.40.50.300">
    <property type="entry name" value="P-loop containing nucleotide triphosphate hydrolases"/>
    <property type="match status" value="1"/>
</dbReference>
<keyword evidence="3 6" id="KW-0547">Nucleotide-binding</keyword>
<dbReference type="EMBL" id="MPNX01000009">
    <property type="protein sequence ID" value="OOY34946.1"/>
    <property type="molecule type" value="Genomic_DNA"/>
</dbReference>
<dbReference type="GO" id="GO:0005886">
    <property type="term" value="C:plasma membrane"/>
    <property type="evidence" value="ECO:0007669"/>
    <property type="project" value="UniProtKB-SubCell"/>
</dbReference>
<keyword evidence="6" id="KW-0699">rRNA-binding</keyword>
<name>A0A0B0H2M1_SOVGS</name>
<evidence type="ECO:0000256" key="7">
    <source>
        <dbReference type="PROSITE-ProRule" id="PRU01050"/>
    </source>
</evidence>
<evidence type="ECO:0000256" key="3">
    <source>
        <dbReference type="ARBA" id="ARBA00022741"/>
    </source>
</evidence>
<evidence type="ECO:0000313" key="11">
    <source>
        <dbReference type="EMBL" id="KHF24458.1"/>
    </source>
</evidence>
<accession>A0A0B0H2M1</accession>
<dbReference type="GO" id="GO:0070181">
    <property type="term" value="F:small ribosomal subunit rRNA binding"/>
    <property type="evidence" value="ECO:0007669"/>
    <property type="project" value="UniProtKB-UniRule"/>
</dbReference>
<comment type="subunit">
    <text evidence="6">Monomer.</text>
</comment>
<organism evidence="11 13">
    <name type="scientific">Solemya velum gill symbiont</name>
    <dbReference type="NCBI Taxonomy" id="2340"/>
    <lineage>
        <taxon>Bacteria</taxon>
        <taxon>Pseudomonadati</taxon>
        <taxon>Pseudomonadota</taxon>
        <taxon>Gammaproteobacteria</taxon>
        <taxon>sulfur-oxidizing symbionts</taxon>
    </lineage>
</organism>
<sequence>MQSEDKVTRCGYAAIVGRPNVGKSTLINRLIGQKIAITSHKPQTTRHAILGIKTTDEGQILFVDTPGIHKRGGKALNRILNQTAESVLPDVDVIVFVVQAGSWTEEDEKVLAGIKRSGRPTILVLNKMDKLERREEALQLLAELSKKYAFEQMIPTSALQGKQVDVVESEVMKLLPEADIWYPEDQVTDRSERFLAAELLREQLTRRYAKELPYAVTVEIERFEDEGSRYRISAVVWVEKPGQKGILLGHKGGAMKETARIARESMESSFGRKVWLDVWVKVKKSWSSDERSIASLGYTDQ</sequence>
<dbReference type="OrthoDB" id="9805918at2"/>
<dbReference type="STRING" id="2340.JV46_28400"/>
<keyword evidence="6" id="KW-0472">Membrane</keyword>
<dbReference type="InterPro" id="IPR027417">
    <property type="entry name" value="P-loop_NTPase"/>
</dbReference>
<dbReference type="PANTHER" id="PTHR42698">
    <property type="entry name" value="GTPASE ERA"/>
    <property type="match status" value="1"/>
</dbReference>
<feature type="binding site" evidence="6">
    <location>
        <begin position="64"/>
        <end position="68"/>
    </location>
    <ligand>
        <name>GTP</name>
        <dbReference type="ChEBI" id="CHEBI:37565"/>
    </ligand>
</feature>
<keyword evidence="6" id="KW-0690">Ribosome biogenesis</keyword>
<dbReference type="EMBL" id="JRAA01000003">
    <property type="protein sequence ID" value="KHF24458.1"/>
    <property type="molecule type" value="Genomic_DNA"/>
</dbReference>
<evidence type="ECO:0000256" key="6">
    <source>
        <dbReference type="HAMAP-Rule" id="MF_00367"/>
    </source>
</evidence>
<feature type="region of interest" description="G5" evidence="7">
    <location>
        <begin position="156"/>
        <end position="158"/>
    </location>
</feature>
<keyword evidence="6" id="KW-1003">Cell membrane</keyword>
<dbReference type="PATRIC" id="fig|2340.3.peg.2522"/>
<keyword evidence="6" id="KW-0963">Cytoplasm</keyword>
<dbReference type="AlphaFoldDB" id="A0A0B0H2M1"/>
<dbReference type="Pfam" id="PF07650">
    <property type="entry name" value="KH_2"/>
    <property type="match status" value="1"/>
</dbReference>
<comment type="similarity">
    <text evidence="1 6 7 8">Belongs to the TRAFAC class TrmE-Era-EngA-EngB-Septin-like GTPase superfamily. Era GTPase family.</text>
</comment>
<evidence type="ECO:0000256" key="1">
    <source>
        <dbReference type="ARBA" id="ARBA00007921"/>
    </source>
</evidence>
<keyword evidence="4 6" id="KW-0694">RNA-binding</keyword>
<dbReference type="PANTHER" id="PTHR42698:SF1">
    <property type="entry name" value="GTPASE ERA, MITOCHONDRIAL"/>
    <property type="match status" value="1"/>
</dbReference>
<comment type="function">
    <text evidence="6">An essential GTPase that binds both GDP and GTP, with rapid nucleotide exchange. Plays a role in 16S rRNA processing and 30S ribosomal subunit biogenesis and possibly also in cell cycle regulation and energy metabolism.</text>
</comment>
<dbReference type="InterPro" id="IPR005225">
    <property type="entry name" value="Small_GTP-bd"/>
</dbReference>
<dbReference type="HAMAP" id="MF_00367">
    <property type="entry name" value="GTPase_Era"/>
    <property type="match status" value="1"/>
</dbReference>
<dbReference type="GO" id="GO:0043024">
    <property type="term" value="F:ribosomal small subunit binding"/>
    <property type="evidence" value="ECO:0007669"/>
    <property type="project" value="TreeGrafter"/>
</dbReference>
<evidence type="ECO:0000313" key="13">
    <source>
        <dbReference type="Proteomes" id="UP000030856"/>
    </source>
</evidence>
<dbReference type="Pfam" id="PF01926">
    <property type="entry name" value="MMR_HSR1"/>
    <property type="match status" value="1"/>
</dbReference>
<dbReference type="InterPro" id="IPR009019">
    <property type="entry name" value="KH_sf_prok-type"/>
</dbReference>
<proteinExistence type="inferred from homology"/>
<dbReference type="PROSITE" id="PS51713">
    <property type="entry name" value="G_ERA"/>
    <property type="match status" value="1"/>
</dbReference>
<dbReference type="CDD" id="cd22534">
    <property type="entry name" value="KH-II_Era"/>
    <property type="match status" value="1"/>
</dbReference>
<protein>
    <recommendedName>
        <fullName evidence="2 6">GTPase Era</fullName>
    </recommendedName>
</protein>
<dbReference type="NCBIfam" id="NF000908">
    <property type="entry name" value="PRK00089.1"/>
    <property type="match status" value="1"/>
</dbReference>
<dbReference type="eggNOG" id="COG1159">
    <property type="taxonomic scope" value="Bacteria"/>
</dbReference>
<feature type="region of interest" description="G4" evidence="7">
    <location>
        <begin position="126"/>
        <end position="129"/>
    </location>
</feature>
<comment type="subcellular location">
    <subcellularLocation>
        <location evidence="6">Cytoplasm</location>
    </subcellularLocation>
    <subcellularLocation>
        <location evidence="6">Cell membrane</location>
        <topology evidence="6">Peripheral membrane protein</topology>
    </subcellularLocation>
</comment>
<dbReference type="Gene3D" id="3.30.300.20">
    <property type="match status" value="1"/>
</dbReference>
<evidence type="ECO:0000256" key="8">
    <source>
        <dbReference type="RuleBase" id="RU003761"/>
    </source>
</evidence>
<reference evidence="11 13" key="1">
    <citation type="journal article" date="2014" name="BMC Genomics">
        <title>The genome of the intracellular bacterium of the coastal bivalve, Solemya velum: a blueprint for thriving in and out of symbiosis.</title>
        <authorList>
            <person name="Dmytrenko O."/>
            <person name="Russell S.L."/>
            <person name="Loo W.T."/>
            <person name="Fontanez K.M."/>
            <person name="Liao L."/>
            <person name="Roeselers G."/>
            <person name="Sharma R."/>
            <person name="Stewart F.J."/>
            <person name="Newton I.L."/>
            <person name="Woyke T."/>
            <person name="Wu D."/>
            <person name="Lang J.M."/>
            <person name="Eisen J.A."/>
            <person name="Cavanaugh C.M."/>
        </authorList>
    </citation>
    <scope>NUCLEOTIDE SEQUENCE [LARGE SCALE GENOMIC DNA]</scope>
    <source>
        <strain evidence="11 13">WH</strain>
    </source>
</reference>
<feature type="domain" description="Era-type G" evidence="10">
    <location>
        <begin position="9"/>
        <end position="177"/>
    </location>
</feature>
<evidence type="ECO:0000259" key="10">
    <source>
        <dbReference type="PROSITE" id="PS51713"/>
    </source>
</evidence>
<evidence type="ECO:0000259" key="9">
    <source>
        <dbReference type="PROSITE" id="PS50823"/>
    </source>
</evidence>
<evidence type="ECO:0000256" key="2">
    <source>
        <dbReference type="ARBA" id="ARBA00020484"/>
    </source>
</evidence>
<feature type="region of interest" description="G2" evidence="7">
    <location>
        <begin position="43"/>
        <end position="47"/>
    </location>
</feature>
<dbReference type="InterPro" id="IPR006073">
    <property type="entry name" value="GTP-bd"/>
</dbReference>
<feature type="region of interest" description="G1" evidence="7">
    <location>
        <begin position="17"/>
        <end position="24"/>
    </location>
</feature>
<dbReference type="InterPro" id="IPR030388">
    <property type="entry name" value="G_ERA_dom"/>
</dbReference>
<feature type="binding site" evidence="6">
    <location>
        <begin position="126"/>
        <end position="129"/>
    </location>
    <ligand>
        <name>GTP</name>
        <dbReference type="ChEBI" id="CHEBI:37565"/>
    </ligand>
</feature>
<dbReference type="NCBIfam" id="TIGR00436">
    <property type="entry name" value="era"/>
    <property type="match status" value="1"/>
</dbReference>
<feature type="domain" description="KH type-2" evidence="9">
    <location>
        <begin position="200"/>
        <end position="284"/>
    </location>
</feature>
<feature type="binding site" evidence="6">
    <location>
        <begin position="17"/>
        <end position="24"/>
    </location>
    <ligand>
        <name>GTP</name>
        <dbReference type="ChEBI" id="CHEBI:37565"/>
    </ligand>
</feature>
<dbReference type="FunFam" id="3.40.50.300:FF:000094">
    <property type="entry name" value="GTPase Era"/>
    <property type="match status" value="1"/>
</dbReference>
<evidence type="ECO:0000313" key="12">
    <source>
        <dbReference type="EMBL" id="OOY34946.1"/>
    </source>
</evidence>
<dbReference type="CDD" id="cd04163">
    <property type="entry name" value="Era"/>
    <property type="match status" value="1"/>
</dbReference>
<keyword evidence="5 6" id="KW-0342">GTP-binding</keyword>
<dbReference type="SUPFAM" id="SSF52540">
    <property type="entry name" value="P-loop containing nucleoside triphosphate hydrolases"/>
    <property type="match status" value="1"/>
</dbReference>
<feature type="region of interest" description="G3" evidence="7">
    <location>
        <begin position="64"/>
        <end position="67"/>
    </location>
</feature>
<dbReference type="InterPro" id="IPR004044">
    <property type="entry name" value="KH_dom_type_2"/>
</dbReference>
<dbReference type="GO" id="GO:0000028">
    <property type="term" value="P:ribosomal small subunit assembly"/>
    <property type="evidence" value="ECO:0007669"/>
    <property type="project" value="TreeGrafter"/>
</dbReference>